<organism evidence="14 16">
    <name type="scientific">Didymodactylos carnosus</name>
    <dbReference type="NCBI Taxonomy" id="1234261"/>
    <lineage>
        <taxon>Eukaryota</taxon>
        <taxon>Metazoa</taxon>
        <taxon>Spiralia</taxon>
        <taxon>Gnathifera</taxon>
        <taxon>Rotifera</taxon>
        <taxon>Eurotatoria</taxon>
        <taxon>Bdelloidea</taxon>
        <taxon>Philodinida</taxon>
        <taxon>Philodinidae</taxon>
        <taxon>Didymodactylos</taxon>
    </lineage>
</organism>
<dbReference type="GO" id="GO:0046872">
    <property type="term" value="F:metal ion binding"/>
    <property type="evidence" value="ECO:0007669"/>
    <property type="project" value="UniProtKB-KW"/>
</dbReference>
<dbReference type="SUPFAM" id="SSF69065">
    <property type="entry name" value="RNase III domain-like"/>
    <property type="match status" value="2"/>
</dbReference>
<gene>
    <name evidence="14" type="ORF">OVA965_LOCUS18214</name>
    <name evidence="15" type="ORF">TMI583_LOCUS18224</name>
</gene>
<evidence type="ECO:0000313" key="16">
    <source>
        <dbReference type="Proteomes" id="UP000677228"/>
    </source>
</evidence>
<feature type="domain" description="RNase III" evidence="12">
    <location>
        <begin position="601"/>
        <end position="753"/>
    </location>
</feature>
<protein>
    <submittedName>
        <fullName evidence="14">Uncharacterized protein</fullName>
    </submittedName>
</protein>
<evidence type="ECO:0000256" key="7">
    <source>
        <dbReference type="ARBA" id="ARBA00022759"/>
    </source>
</evidence>
<evidence type="ECO:0000256" key="1">
    <source>
        <dbReference type="ARBA" id="ARBA00001936"/>
    </source>
</evidence>
<dbReference type="EMBL" id="CAJOBA010008994">
    <property type="protein sequence ID" value="CAF3841298.1"/>
    <property type="molecule type" value="Genomic_DNA"/>
</dbReference>
<evidence type="ECO:0000256" key="11">
    <source>
        <dbReference type="ARBA" id="ARBA00023211"/>
    </source>
</evidence>
<dbReference type="Gene3D" id="1.10.1520.10">
    <property type="entry name" value="Ribonuclease III domain"/>
    <property type="match status" value="2"/>
</dbReference>
<dbReference type="GO" id="GO:0006396">
    <property type="term" value="P:RNA processing"/>
    <property type="evidence" value="ECO:0007669"/>
    <property type="project" value="InterPro"/>
</dbReference>
<dbReference type="Gene3D" id="3.30.160.20">
    <property type="match status" value="1"/>
</dbReference>
<dbReference type="InterPro" id="IPR014720">
    <property type="entry name" value="dsRBD_dom"/>
</dbReference>
<evidence type="ECO:0000256" key="9">
    <source>
        <dbReference type="ARBA" id="ARBA00022842"/>
    </source>
</evidence>
<name>A0A8S2E858_9BILA</name>
<evidence type="ECO:0000259" key="13">
    <source>
        <dbReference type="PROSITE" id="PS50821"/>
    </source>
</evidence>
<dbReference type="PROSITE" id="PS00517">
    <property type="entry name" value="RNASE_3_1"/>
    <property type="match status" value="1"/>
</dbReference>
<evidence type="ECO:0000313" key="14">
    <source>
        <dbReference type="EMBL" id="CAF1077844.1"/>
    </source>
</evidence>
<evidence type="ECO:0000256" key="10">
    <source>
        <dbReference type="ARBA" id="ARBA00022884"/>
    </source>
</evidence>
<dbReference type="FunFam" id="1.10.1520.10:FF:000004">
    <property type="entry name" value="Endoribonuclease dicer-like 1"/>
    <property type="match status" value="1"/>
</dbReference>
<dbReference type="CDD" id="cd00048">
    <property type="entry name" value="DSRM_SF"/>
    <property type="match status" value="1"/>
</dbReference>
<keyword evidence="9" id="KW-0460">Magnesium</keyword>
<evidence type="ECO:0000259" key="12">
    <source>
        <dbReference type="PROSITE" id="PS50142"/>
    </source>
</evidence>
<dbReference type="CDD" id="cd00593">
    <property type="entry name" value="RIBOc"/>
    <property type="match status" value="2"/>
</dbReference>
<dbReference type="PROSITE" id="PS50142">
    <property type="entry name" value="RNASE_3_2"/>
    <property type="match status" value="2"/>
</dbReference>
<dbReference type="Proteomes" id="UP000682733">
    <property type="component" value="Unassembled WGS sequence"/>
</dbReference>
<keyword evidence="5" id="KW-0677">Repeat</keyword>
<dbReference type="Pfam" id="PF00636">
    <property type="entry name" value="Ribonuclease_3"/>
    <property type="match status" value="2"/>
</dbReference>
<keyword evidence="7" id="KW-0255">Endonuclease</keyword>
<dbReference type="GO" id="GO:0004525">
    <property type="term" value="F:ribonuclease III activity"/>
    <property type="evidence" value="ECO:0007669"/>
    <property type="project" value="InterPro"/>
</dbReference>
<dbReference type="Proteomes" id="UP000677228">
    <property type="component" value="Unassembled WGS sequence"/>
</dbReference>
<accession>A0A8S2E858</accession>
<keyword evidence="8" id="KW-0378">Hydrolase</keyword>
<dbReference type="PROSITE" id="PS50821">
    <property type="entry name" value="PAZ"/>
    <property type="match status" value="1"/>
</dbReference>
<dbReference type="InterPro" id="IPR036085">
    <property type="entry name" value="PAZ_dom_sf"/>
</dbReference>
<proteinExistence type="predicted"/>
<dbReference type="SUPFAM" id="SSF101690">
    <property type="entry name" value="PAZ domain"/>
    <property type="match status" value="1"/>
</dbReference>
<dbReference type="InterPro" id="IPR036389">
    <property type="entry name" value="RNase_III_sf"/>
</dbReference>
<dbReference type="EMBL" id="CAJNOK010008980">
    <property type="protein sequence ID" value="CAF1077844.1"/>
    <property type="molecule type" value="Genomic_DNA"/>
</dbReference>
<keyword evidence="4" id="KW-0479">Metal-binding</keyword>
<evidence type="ECO:0000256" key="2">
    <source>
        <dbReference type="ARBA" id="ARBA00001946"/>
    </source>
</evidence>
<evidence type="ECO:0000313" key="15">
    <source>
        <dbReference type="EMBL" id="CAF3841298.1"/>
    </source>
</evidence>
<evidence type="ECO:0000256" key="6">
    <source>
        <dbReference type="ARBA" id="ARBA00022741"/>
    </source>
</evidence>
<sequence length="841" mass="97624">MVRLLHEKGELDEHCMPKRQNLDTLAITDEEMFNWVHDKKRPDIIDKQIAICSRSLQDNDNNNNNCWHLYRIRMISSDGSIFRKELGFIVPFQMPKLSPFNIYDTDEIYTIEVIYVDEIDYNTYQSEINSFCPFLFEKVFTIDKNILKYDPHQSSYKMLPCLLDDWNRIDIVRMAEMIERAQTTVKDNLDLNENDVYIYSVPNSNEKVSLILDTDADNNIPLKSANSLDHNGETYVDYYKRKYGLILKYPDMPMARLKYAARLTMNFLHCDHEIRKKTKTCDRESMYYPVEVLTYAALNKQDFQLFNKMPSIFTRITQLYHIERLRKYIGENLHHYKLSTVAVEDMSPVTFQDCLRNSVPHSSINNNHVITTTQTFTQTCLKLPLIDLTYNNVMSISLINHHDQLTPHILFQAITRHSTGEKMDMENLEILGDCFLKLAVSLSKYYKYPQESAGFLTIRKTHFISNLTLYRRITEKNLKSYLYTQKIVYRGKEANWLPPGYIVTNENVEELNNNNNNIYELGNRMYLKQVVKQKAFADMAESLIGAILITSGYSCAMKFMDWLGLDVFPKDENDKIVPLPSVVCVDQSTNLINDFYNQNKFKKVEERLKYTFKNKAYLVAALTHPSNFANKLTVCYERLEFLGDAVLDYLVTREIFIKNENITPSLVTNIREDLANNGRLAYIFVALDLQSSILHHSPSLFAEISSYVSQFEQNESLDKRLNNNISSYADSTAPKALADVFEAIVGAIFFDSGNSLQTVWNVFEPFFRNYIERSMNSPNLNPIQYINQHGGKVISEYHDEQKGSVCIVEVLNGKRYEGTGKSKRLAKSDACRKAVIEMTNE</sequence>
<comment type="cofactor">
    <cofactor evidence="1">
        <name>Mn(2+)</name>
        <dbReference type="ChEBI" id="CHEBI:29035"/>
    </cofactor>
</comment>
<feature type="domain" description="PAZ" evidence="13">
    <location>
        <begin position="161"/>
        <end position="265"/>
    </location>
</feature>
<reference evidence="14" key="1">
    <citation type="submission" date="2021-02" db="EMBL/GenBank/DDBJ databases">
        <authorList>
            <person name="Nowell W R."/>
        </authorList>
    </citation>
    <scope>NUCLEOTIDE SEQUENCE</scope>
</reference>
<evidence type="ECO:0000256" key="5">
    <source>
        <dbReference type="ARBA" id="ARBA00022737"/>
    </source>
</evidence>
<dbReference type="InterPro" id="IPR003100">
    <property type="entry name" value="PAZ_dom"/>
</dbReference>
<dbReference type="AlphaFoldDB" id="A0A8S2E858"/>
<dbReference type="InterPro" id="IPR000999">
    <property type="entry name" value="RNase_III_dom"/>
</dbReference>
<feature type="domain" description="RNase III" evidence="12">
    <location>
        <begin position="409"/>
        <end position="552"/>
    </location>
</feature>
<comment type="cofactor">
    <cofactor evidence="2">
        <name>Mg(2+)</name>
        <dbReference type="ChEBI" id="CHEBI:18420"/>
    </cofactor>
</comment>
<keyword evidence="6" id="KW-0547">Nucleotide-binding</keyword>
<dbReference type="GO" id="GO:0003723">
    <property type="term" value="F:RNA binding"/>
    <property type="evidence" value="ECO:0007669"/>
    <property type="project" value="UniProtKB-KW"/>
</dbReference>
<keyword evidence="10" id="KW-0694">RNA-binding</keyword>
<dbReference type="PANTHER" id="PTHR14950:SF37">
    <property type="entry name" value="ENDORIBONUCLEASE DICER"/>
    <property type="match status" value="1"/>
</dbReference>
<dbReference type="Pfam" id="PF00035">
    <property type="entry name" value="dsrm"/>
    <property type="match status" value="1"/>
</dbReference>
<evidence type="ECO:0000256" key="8">
    <source>
        <dbReference type="ARBA" id="ARBA00022801"/>
    </source>
</evidence>
<dbReference type="PANTHER" id="PTHR14950">
    <property type="entry name" value="DICER-RELATED"/>
    <property type="match status" value="1"/>
</dbReference>
<comment type="caution">
    <text evidence="14">The sequence shown here is derived from an EMBL/GenBank/DDBJ whole genome shotgun (WGS) entry which is preliminary data.</text>
</comment>
<keyword evidence="3" id="KW-0540">Nuclease</keyword>
<dbReference type="GO" id="GO:0000166">
    <property type="term" value="F:nucleotide binding"/>
    <property type="evidence" value="ECO:0007669"/>
    <property type="project" value="UniProtKB-KW"/>
</dbReference>
<dbReference type="SMART" id="SM00535">
    <property type="entry name" value="RIBOc"/>
    <property type="match status" value="2"/>
</dbReference>
<evidence type="ECO:0000256" key="3">
    <source>
        <dbReference type="ARBA" id="ARBA00022722"/>
    </source>
</evidence>
<keyword evidence="11" id="KW-0464">Manganese</keyword>
<dbReference type="Pfam" id="PF02170">
    <property type="entry name" value="PAZ"/>
    <property type="match status" value="1"/>
</dbReference>
<dbReference type="SUPFAM" id="SSF54768">
    <property type="entry name" value="dsRNA-binding domain-like"/>
    <property type="match status" value="1"/>
</dbReference>
<evidence type="ECO:0000256" key="4">
    <source>
        <dbReference type="ARBA" id="ARBA00022723"/>
    </source>
</evidence>